<dbReference type="Gene3D" id="3.20.20.300">
    <property type="entry name" value="Glycoside hydrolase, family 3, N-terminal domain"/>
    <property type="match status" value="1"/>
</dbReference>
<evidence type="ECO:0000256" key="2">
    <source>
        <dbReference type="ARBA" id="ARBA00022801"/>
    </source>
</evidence>
<evidence type="ECO:0000256" key="7">
    <source>
        <dbReference type="RuleBase" id="RU361161"/>
    </source>
</evidence>
<dbReference type="InterPro" id="IPR036881">
    <property type="entry name" value="Glyco_hydro_3_C_sf"/>
</dbReference>
<dbReference type="InterPro" id="IPR037524">
    <property type="entry name" value="PA14/GLEYA"/>
</dbReference>
<evidence type="ECO:0000313" key="9">
    <source>
        <dbReference type="EMBL" id="NYG31413.1"/>
    </source>
</evidence>
<feature type="domain" description="PA14" evidence="8">
    <location>
        <begin position="387"/>
        <end position="537"/>
    </location>
</feature>
<evidence type="ECO:0000256" key="3">
    <source>
        <dbReference type="ARBA" id="ARBA00023295"/>
    </source>
</evidence>
<reference evidence="9 10" key="1">
    <citation type="submission" date="2020-07" db="EMBL/GenBank/DDBJ databases">
        <title>Genomic Encyclopedia of Archaeal and Bacterial Type Strains, Phase II (KMG-II): from individual species to whole genera.</title>
        <authorList>
            <person name="Goeker M."/>
        </authorList>
    </citation>
    <scope>NUCLEOTIDE SEQUENCE [LARGE SCALE GENOMIC DNA]</scope>
    <source>
        <strain evidence="9 10">DSM 21226</strain>
    </source>
</reference>
<dbReference type="Pfam" id="PF01915">
    <property type="entry name" value="Glyco_hydro_3_C"/>
    <property type="match status" value="1"/>
</dbReference>
<dbReference type="InterPro" id="IPR050288">
    <property type="entry name" value="Cellulose_deg_GH3"/>
</dbReference>
<dbReference type="Gene3D" id="2.60.120.260">
    <property type="entry name" value="Galactose-binding domain-like"/>
    <property type="match status" value="1"/>
</dbReference>
<evidence type="ECO:0000256" key="4">
    <source>
        <dbReference type="ARBA" id="ARBA00031448"/>
    </source>
</evidence>
<keyword evidence="10" id="KW-1185">Reference proteome</keyword>
<dbReference type="InterPro" id="IPR013783">
    <property type="entry name" value="Ig-like_fold"/>
</dbReference>
<dbReference type="PANTHER" id="PTHR42715">
    <property type="entry name" value="BETA-GLUCOSIDASE"/>
    <property type="match status" value="1"/>
</dbReference>
<dbReference type="FunFam" id="2.60.40.10:FF:000495">
    <property type="entry name" value="Periplasmic beta-glucosidase"/>
    <property type="match status" value="1"/>
</dbReference>
<dbReference type="InterPro" id="IPR002772">
    <property type="entry name" value="Glyco_hydro_3_C"/>
</dbReference>
<dbReference type="InterPro" id="IPR036962">
    <property type="entry name" value="Glyco_hydro_3_N_sf"/>
</dbReference>
<dbReference type="Pfam" id="PF07691">
    <property type="entry name" value="PA14"/>
    <property type="match status" value="1"/>
</dbReference>
<dbReference type="PANTHER" id="PTHR42715:SF3">
    <property type="entry name" value="BETA-GLUCOSIDASE B-RELATED"/>
    <property type="match status" value="1"/>
</dbReference>
<dbReference type="RefSeq" id="WP_179632408.1">
    <property type="nucleotide sequence ID" value="NZ_JACCFH010000001.1"/>
</dbReference>
<dbReference type="PROSITE" id="PS51820">
    <property type="entry name" value="PA14"/>
    <property type="match status" value="1"/>
</dbReference>
<evidence type="ECO:0000259" key="8">
    <source>
        <dbReference type="PROSITE" id="PS51820"/>
    </source>
</evidence>
<dbReference type="InterPro" id="IPR026891">
    <property type="entry name" value="Fn3-like"/>
</dbReference>
<gene>
    <name evidence="9" type="ORF">BDD16_000399</name>
</gene>
<dbReference type="InterPro" id="IPR011658">
    <property type="entry name" value="PA14_dom"/>
</dbReference>
<dbReference type="SMART" id="SM00758">
    <property type="entry name" value="PA14"/>
    <property type="match status" value="1"/>
</dbReference>
<dbReference type="SUPFAM" id="SSF51445">
    <property type="entry name" value="(Trans)glycosidases"/>
    <property type="match status" value="1"/>
</dbReference>
<dbReference type="Pfam" id="PF14310">
    <property type="entry name" value="Fn3-like"/>
    <property type="match status" value="1"/>
</dbReference>
<keyword evidence="2 7" id="KW-0378">Hydrolase</keyword>
<dbReference type="PROSITE" id="PS00775">
    <property type="entry name" value="GLYCOSYL_HYDROL_F3"/>
    <property type="match status" value="1"/>
</dbReference>
<evidence type="ECO:0000256" key="6">
    <source>
        <dbReference type="ARBA" id="ARBA00032594"/>
    </source>
</evidence>
<dbReference type="SUPFAM" id="SSF56988">
    <property type="entry name" value="Anthrax protective antigen"/>
    <property type="match status" value="1"/>
</dbReference>
<dbReference type="EMBL" id="JACCFH010000001">
    <property type="protein sequence ID" value="NYG31413.1"/>
    <property type="molecule type" value="Genomic_DNA"/>
</dbReference>
<dbReference type="Pfam" id="PF00933">
    <property type="entry name" value="Glyco_hydro_3"/>
    <property type="match status" value="1"/>
</dbReference>
<name>A0A7Y9QU21_9BURK</name>
<sequence length="818" mass="86804">MPTPNLPALLDAMTLEEQVSLLTGADFWCTVAIPRLGIPAIKVTDGPNGARGGIFNGGPKTACFPVAIALGSTWDPALIAEAGAALAAEARLKGAGVLLAPTVNLHRSTLNGRNFECYSEDPFLTGEIACGYIRGLQDHGVAATIKHFVCNDSEVERMSIDSVVDERTMRELYLVPFEKAVKDANVQAVMTSYNRINGDFAGDNAPLVRDILRGQWGFDGLVMSDWFAEHATQKSATAGMDLEMPGTTRHRGEALVQAVREGRVSADDVRACAGRVLQLVERVGGFASPGIPDERSEDAPERRALIRRLGAEGSVLLKNDGGLLPLAGTARTIALIGPNVDTAQIMGGGSANVNALHRITPHEGLAAQTDAVLVCVPGADNYRWVPLLQQPMAVDFYTSTDLSGDVAVRAVYPSSEKLWAGAVEPGIDPMHFSARATVEFVPPADGDYQVSITSAGLSRVLVDGVQVIEAWESWAPGDTYFTFGCTERVVSHPLRAGVPVTITVEYSSPTSVPVSFKALRLGVYLPRAEAELAAAEAAARQADVAIVFIGLNAEWDCEGLDRPDMALPHQQNALVERVVAANPNTIVVLQTGAPVELPWLDRVPAVLQAWYPGQECGHAIADVLTGRAAPGGRLPQTWPKRLADVVTSNGDPLRYPGQGGRVVYDEGVFIGYRHHDTHGVAPMFPFGHGLSTTTFAWGEVRVDRTAIEPGGTVTVSVDVTNTGTRAGSEVVQLYVSDPVSGVERPAQELKGFAKLALQPGETGTATITLGMRAFAWFDTARGGWVAEAGAFGLRLGASSRDIRGEAGVTLAGDWFAAA</sequence>
<dbReference type="GO" id="GO:0008422">
    <property type="term" value="F:beta-glucosidase activity"/>
    <property type="evidence" value="ECO:0007669"/>
    <property type="project" value="UniProtKB-ARBA"/>
</dbReference>
<comment type="caution">
    <text evidence="9">The sequence shown here is derived from an EMBL/GenBank/DDBJ whole genome shotgun (WGS) entry which is preliminary data.</text>
</comment>
<evidence type="ECO:0000313" key="10">
    <source>
        <dbReference type="Proteomes" id="UP000518288"/>
    </source>
</evidence>
<dbReference type="InterPro" id="IPR017853">
    <property type="entry name" value="GH"/>
</dbReference>
<dbReference type="SMART" id="SM01217">
    <property type="entry name" value="Fn3_like"/>
    <property type="match status" value="1"/>
</dbReference>
<keyword evidence="3 7" id="KW-0326">Glycosidase</keyword>
<dbReference type="AlphaFoldDB" id="A0A7Y9QU21"/>
<dbReference type="SUPFAM" id="SSF52279">
    <property type="entry name" value="Beta-D-glucan exohydrolase, C-terminal domain"/>
    <property type="match status" value="1"/>
</dbReference>
<comment type="similarity">
    <text evidence="1 7">Belongs to the glycosyl hydrolase 3 family.</text>
</comment>
<accession>A0A7Y9QU21</accession>
<protein>
    <recommendedName>
        <fullName evidence="6">Beta-D-glucoside glucohydrolase</fullName>
    </recommendedName>
    <alternativeName>
        <fullName evidence="4">Cellobiase</fullName>
    </alternativeName>
    <alternativeName>
        <fullName evidence="5">Gentiobiase</fullName>
    </alternativeName>
</protein>
<dbReference type="InterPro" id="IPR019800">
    <property type="entry name" value="Glyco_hydro_3_AS"/>
</dbReference>
<organism evidence="9 10">
    <name type="scientific">Sphaerotilus montanus</name>
    <dbReference type="NCBI Taxonomy" id="522889"/>
    <lineage>
        <taxon>Bacteria</taxon>
        <taxon>Pseudomonadati</taxon>
        <taxon>Pseudomonadota</taxon>
        <taxon>Betaproteobacteria</taxon>
        <taxon>Burkholderiales</taxon>
        <taxon>Sphaerotilaceae</taxon>
        <taxon>Sphaerotilus</taxon>
    </lineage>
</organism>
<dbReference type="InterPro" id="IPR001764">
    <property type="entry name" value="Glyco_hydro_3_N"/>
</dbReference>
<dbReference type="Gene3D" id="3.40.50.1700">
    <property type="entry name" value="Glycoside hydrolase family 3 C-terminal domain"/>
    <property type="match status" value="1"/>
</dbReference>
<dbReference type="PRINTS" id="PR00133">
    <property type="entry name" value="GLHYDRLASE3"/>
</dbReference>
<evidence type="ECO:0000256" key="1">
    <source>
        <dbReference type="ARBA" id="ARBA00005336"/>
    </source>
</evidence>
<proteinExistence type="inferred from homology"/>
<evidence type="ECO:0000256" key="5">
    <source>
        <dbReference type="ARBA" id="ARBA00032194"/>
    </source>
</evidence>
<dbReference type="Proteomes" id="UP000518288">
    <property type="component" value="Unassembled WGS sequence"/>
</dbReference>
<dbReference type="Gene3D" id="2.60.40.10">
    <property type="entry name" value="Immunoglobulins"/>
    <property type="match status" value="1"/>
</dbReference>
<dbReference type="GO" id="GO:0009251">
    <property type="term" value="P:glucan catabolic process"/>
    <property type="evidence" value="ECO:0007669"/>
    <property type="project" value="TreeGrafter"/>
</dbReference>